<proteinExistence type="predicted"/>
<evidence type="ECO:0000313" key="1">
    <source>
        <dbReference type="EMBL" id="KAK4354206.1"/>
    </source>
</evidence>
<name>A0AAE1V8B0_9SOLA</name>
<gene>
    <name evidence="1" type="ORF">RND71_026400</name>
</gene>
<dbReference type="AlphaFoldDB" id="A0AAE1V8B0"/>
<organism evidence="1 2">
    <name type="scientific">Anisodus tanguticus</name>
    <dbReference type="NCBI Taxonomy" id="243964"/>
    <lineage>
        <taxon>Eukaryota</taxon>
        <taxon>Viridiplantae</taxon>
        <taxon>Streptophyta</taxon>
        <taxon>Embryophyta</taxon>
        <taxon>Tracheophyta</taxon>
        <taxon>Spermatophyta</taxon>
        <taxon>Magnoliopsida</taxon>
        <taxon>eudicotyledons</taxon>
        <taxon>Gunneridae</taxon>
        <taxon>Pentapetalae</taxon>
        <taxon>asterids</taxon>
        <taxon>lamiids</taxon>
        <taxon>Solanales</taxon>
        <taxon>Solanaceae</taxon>
        <taxon>Solanoideae</taxon>
        <taxon>Hyoscyameae</taxon>
        <taxon>Anisodus</taxon>
    </lineage>
</organism>
<dbReference type="EMBL" id="JAVYJV010000014">
    <property type="protein sequence ID" value="KAK4354206.1"/>
    <property type="molecule type" value="Genomic_DNA"/>
</dbReference>
<sequence length="240" mass="27957">MPSLKGCRIGWLTYINDIVLRHTLVRFDVGKTVFETLTTPIISWEDYDKQYLPNFEDSPSILMWKERYGCCIDVRVMDGLYDRRMKCKIGSLFGQNQRAQPLAEYKGWTCVLYFGKVSRKKQKKTDKGMLLIFLGNGENAVRWGGCGRSRQRKESTDYSESLLLVEGMLPVRKQDQLPRENLLRQQRKRKRYMAKNELICGKGIAKTSCRRSDNPLYWLPNISLVLPFELFLHSISDLLA</sequence>
<reference evidence="1" key="1">
    <citation type="submission" date="2023-12" db="EMBL/GenBank/DDBJ databases">
        <title>Genome assembly of Anisodus tanguticus.</title>
        <authorList>
            <person name="Wang Y.-J."/>
        </authorList>
    </citation>
    <scope>NUCLEOTIDE SEQUENCE</scope>
    <source>
        <strain evidence="1">KB-2021</strain>
        <tissue evidence="1">Leaf</tissue>
    </source>
</reference>
<accession>A0AAE1V8B0</accession>
<dbReference type="Proteomes" id="UP001291623">
    <property type="component" value="Unassembled WGS sequence"/>
</dbReference>
<comment type="caution">
    <text evidence="1">The sequence shown here is derived from an EMBL/GenBank/DDBJ whole genome shotgun (WGS) entry which is preliminary data.</text>
</comment>
<keyword evidence="2" id="KW-1185">Reference proteome</keyword>
<evidence type="ECO:0000313" key="2">
    <source>
        <dbReference type="Proteomes" id="UP001291623"/>
    </source>
</evidence>
<protein>
    <submittedName>
        <fullName evidence="1">Uncharacterized protein</fullName>
    </submittedName>
</protein>